<evidence type="ECO:0000313" key="2">
    <source>
        <dbReference type="EMBL" id="GGO09634.1"/>
    </source>
</evidence>
<accession>A0A8H9L9X5</accession>
<dbReference type="Proteomes" id="UP000653480">
    <property type="component" value="Unassembled WGS sequence"/>
</dbReference>
<feature type="domain" description="HNH nuclease" evidence="1">
    <location>
        <begin position="212"/>
        <end position="261"/>
    </location>
</feature>
<sequence length="316" mass="35912">MGTMAVVKAYVGVTDTSWYRFLAGRPDLSEVNFWRPSSGREFRAIDHGEPFFFKTHYPHNRVVGGGFFSGFAPLRVSEAWEFFGEGNGAASLVELHRQVGRYRSQPMKPGEDPVIGCVIIRDVFFYPDDRVAGPPPEFASNIVQGKSYDLAAHLAAGYFYDLLNRAGIAEHVDLSEPWHRHGPVFGDPRLAPRRLGQRAFQAVVLHAYERRCAITGDRIRPVLQAAHIRPVTAGGEHRLDNGLLLRSDVHTLFDRGYLAVDPRHRLLVSPRLREEFGNGEEFYRRAGQEITVPDRPRDRPNREALEWHLDEVFLRT</sequence>
<dbReference type="InterPro" id="IPR003615">
    <property type="entry name" value="HNH_nuc"/>
</dbReference>
<keyword evidence="3" id="KW-1185">Reference proteome</keyword>
<evidence type="ECO:0000313" key="3">
    <source>
        <dbReference type="Proteomes" id="UP000653480"/>
    </source>
</evidence>
<name>A0A8H9L9X5_9ACTN</name>
<reference evidence="2" key="2">
    <citation type="submission" date="2020-09" db="EMBL/GenBank/DDBJ databases">
        <authorList>
            <person name="Sun Q."/>
            <person name="Zhou Y."/>
        </authorList>
    </citation>
    <scope>NUCLEOTIDE SEQUENCE</scope>
    <source>
        <strain evidence="2">CGMCC 4.7138</strain>
    </source>
</reference>
<reference evidence="2" key="1">
    <citation type="journal article" date="2014" name="Int. J. Syst. Evol. Microbiol.">
        <title>Complete genome sequence of Corynebacterium casei LMG S-19264T (=DSM 44701T), isolated from a smear-ripened cheese.</title>
        <authorList>
            <consortium name="US DOE Joint Genome Institute (JGI-PGF)"/>
            <person name="Walter F."/>
            <person name="Albersmeier A."/>
            <person name="Kalinowski J."/>
            <person name="Ruckert C."/>
        </authorList>
    </citation>
    <scope>NUCLEOTIDE SEQUENCE</scope>
    <source>
        <strain evidence="2">CGMCC 4.7138</strain>
    </source>
</reference>
<dbReference type="Pfam" id="PF13391">
    <property type="entry name" value="HNH_2"/>
    <property type="match status" value="1"/>
</dbReference>
<proteinExistence type="predicted"/>
<organism evidence="2 3">
    <name type="scientific">Microbispora bryophytorum</name>
    <dbReference type="NCBI Taxonomy" id="1460882"/>
    <lineage>
        <taxon>Bacteria</taxon>
        <taxon>Bacillati</taxon>
        <taxon>Actinomycetota</taxon>
        <taxon>Actinomycetes</taxon>
        <taxon>Streptosporangiales</taxon>
        <taxon>Streptosporangiaceae</taxon>
        <taxon>Microbispora</taxon>
    </lineage>
</organism>
<dbReference type="AlphaFoldDB" id="A0A8H9L9X5"/>
<evidence type="ECO:0000259" key="1">
    <source>
        <dbReference type="Pfam" id="PF13391"/>
    </source>
</evidence>
<comment type="caution">
    <text evidence="2">The sequence shown here is derived from an EMBL/GenBank/DDBJ whole genome shotgun (WGS) entry which is preliminary data.</text>
</comment>
<protein>
    <recommendedName>
        <fullName evidence="1">HNH nuclease domain-containing protein</fullName>
    </recommendedName>
</protein>
<gene>
    <name evidence="2" type="ORF">GCM10011574_25310</name>
</gene>
<dbReference type="EMBL" id="BMMN01000003">
    <property type="protein sequence ID" value="GGO09634.1"/>
    <property type="molecule type" value="Genomic_DNA"/>
</dbReference>